<dbReference type="Proteomes" id="UP001527181">
    <property type="component" value="Unassembled WGS sequence"/>
</dbReference>
<proteinExistence type="predicted"/>
<comment type="caution">
    <text evidence="2">The sequence shown here is derived from an EMBL/GenBank/DDBJ whole genome shotgun (WGS) entry which is preliminary data.</text>
</comment>
<keyword evidence="1" id="KW-0812">Transmembrane</keyword>
<protein>
    <recommendedName>
        <fullName evidence="4">DUF4829 domain-containing protein</fullName>
    </recommendedName>
</protein>
<keyword evidence="1" id="KW-0472">Membrane</keyword>
<reference evidence="2 3" key="1">
    <citation type="submission" date="2022-05" db="EMBL/GenBank/DDBJ databases">
        <title>Genome Sequencing of Bee-Associated Microbes.</title>
        <authorList>
            <person name="Dunlap C."/>
        </authorList>
    </citation>
    <scope>NUCLEOTIDE SEQUENCE [LARGE SCALE GENOMIC DNA]</scope>
    <source>
        <strain evidence="2 3">NRRL B-04010</strain>
    </source>
</reference>
<evidence type="ECO:0000256" key="1">
    <source>
        <dbReference type="SAM" id="Phobius"/>
    </source>
</evidence>
<dbReference type="EMBL" id="JAMDNP010000057">
    <property type="protein sequence ID" value="MCY9763549.1"/>
    <property type="molecule type" value="Genomic_DNA"/>
</dbReference>
<organism evidence="2 3">
    <name type="scientific">Paenibacillus alvei</name>
    <name type="common">Bacillus alvei</name>
    <dbReference type="NCBI Taxonomy" id="44250"/>
    <lineage>
        <taxon>Bacteria</taxon>
        <taxon>Bacillati</taxon>
        <taxon>Bacillota</taxon>
        <taxon>Bacilli</taxon>
        <taxon>Bacillales</taxon>
        <taxon>Paenibacillaceae</taxon>
        <taxon>Paenibacillus</taxon>
    </lineage>
</organism>
<name>A0ABT4H3N5_PAEAL</name>
<keyword evidence="1" id="KW-1133">Transmembrane helix</keyword>
<evidence type="ECO:0000313" key="3">
    <source>
        <dbReference type="Proteomes" id="UP001527181"/>
    </source>
</evidence>
<evidence type="ECO:0000313" key="2">
    <source>
        <dbReference type="EMBL" id="MCY9763549.1"/>
    </source>
</evidence>
<dbReference type="RefSeq" id="WP_268598728.1">
    <property type="nucleotide sequence ID" value="NZ_JAMDNP010000057.1"/>
</dbReference>
<sequence>MREIKISYMSLILAAVIVVLVIYTLNLRAELELGSGIQARSEALTEAEKSNSEFIKSFFNYRSTKERYESIKELTTEHGYRSTFPSGMTLPKDISVESSSSKVKAYQGNIEENKIEYYNEFELTTKFQGISSTELMLVKTVLKNEESRGWKIDDVQIVASLGAADQNKG</sequence>
<keyword evidence="3" id="KW-1185">Reference proteome</keyword>
<evidence type="ECO:0008006" key="4">
    <source>
        <dbReference type="Google" id="ProtNLM"/>
    </source>
</evidence>
<feature type="transmembrane region" description="Helical" evidence="1">
    <location>
        <begin position="6"/>
        <end position="25"/>
    </location>
</feature>
<accession>A0ABT4H3N5</accession>
<gene>
    <name evidence="2" type="ORF">M5X12_23855</name>
</gene>